<dbReference type="PANTHER" id="PTHR43364">
    <property type="entry name" value="NADH-SPECIFIC METHYLGLYOXAL REDUCTASE-RELATED"/>
    <property type="match status" value="1"/>
</dbReference>
<dbReference type="PANTHER" id="PTHR43364:SF4">
    <property type="entry name" value="NAD(P)-LINKED OXIDOREDUCTASE SUPERFAMILY PROTEIN"/>
    <property type="match status" value="1"/>
</dbReference>
<proteinExistence type="predicted"/>
<protein>
    <submittedName>
        <fullName evidence="3">Aldo/keto reductase</fullName>
    </submittedName>
</protein>
<dbReference type="GO" id="GO:0016491">
    <property type="term" value="F:oxidoreductase activity"/>
    <property type="evidence" value="ECO:0007669"/>
    <property type="project" value="UniProtKB-KW"/>
</dbReference>
<evidence type="ECO:0000313" key="4">
    <source>
        <dbReference type="Proteomes" id="UP000325743"/>
    </source>
</evidence>
<gene>
    <name evidence="3" type="ORF">D2917_00915</name>
</gene>
<dbReference type="InterPro" id="IPR036812">
    <property type="entry name" value="NAD(P)_OxRdtase_dom_sf"/>
</dbReference>
<organism evidence="3 4">
    <name type="scientific">Cupriavidus oxalaticus</name>
    <dbReference type="NCBI Taxonomy" id="96344"/>
    <lineage>
        <taxon>Bacteria</taxon>
        <taxon>Pseudomonadati</taxon>
        <taxon>Pseudomonadota</taxon>
        <taxon>Betaproteobacteria</taxon>
        <taxon>Burkholderiales</taxon>
        <taxon>Burkholderiaceae</taxon>
        <taxon>Cupriavidus</taxon>
    </lineage>
</organism>
<dbReference type="InterPro" id="IPR023210">
    <property type="entry name" value="NADP_OxRdtase_dom"/>
</dbReference>
<dbReference type="Proteomes" id="UP000325743">
    <property type="component" value="Chromosome 1"/>
</dbReference>
<reference evidence="3 4" key="1">
    <citation type="submission" date="2018-09" db="EMBL/GenBank/DDBJ databases">
        <title>Complete genome sequence of Cupriavidus oxalaticus T2, a bacterium capable of phenol tolerance and degradation.</title>
        <authorList>
            <person name="Yan J."/>
        </authorList>
    </citation>
    <scope>NUCLEOTIDE SEQUENCE [LARGE SCALE GENOMIC DNA]</scope>
    <source>
        <strain evidence="3 4">T2</strain>
    </source>
</reference>
<dbReference type="AlphaFoldDB" id="A0A5P3VFL1"/>
<dbReference type="EMBL" id="CP032518">
    <property type="protein sequence ID" value="QEZ45030.1"/>
    <property type="molecule type" value="Genomic_DNA"/>
</dbReference>
<accession>A0A5P3VFL1</accession>
<sequence length="314" mass="33246">MISIISAIDLNNHEGNSNLSRSATQAGQSETLLSELIAPVREQIVLASKFTLGPAPTQAGVAATGNSRKVMAQSVEASLRRLKTDRIDLLWVHMPDGVTPMEEILRGVDDLARAGKILYAGLSDFPAWRVSRAVTLAEVRGSLPIAGVQLEYSLVERTAERELLPMAQALGLGTVAWSPLGGGLLTGKYRRGEVGRATQLGMLIHQEDSAQKGAVLDALQAVADETGSNAGRVAIAWVAARGAIPIVGPKSLAQLEDNLAATDVHLTERQISQLDAAGSPSLGFPHELLNQESIRQSLAGGQLERLDAPRHSVA</sequence>
<keyword evidence="1" id="KW-0560">Oxidoreductase</keyword>
<dbReference type="GO" id="GO:0005829">
    <property type="term" value="C:cytosol"/>
    <property type="evidence" value="ECO:0007669"/>
    <property type="project" value="TreeGrafter"/>
</dbReference>
<evidence type="ECO:0000259" key="2">
    <source>
        <dbReference type="Pfam" id="PF00248"/>
    </source>
</evidence>
<feature type="domain" description="NADP-dependent oxidoreductase" evidence="2">
    <location>
        <begin position="26"/>
        <end position="277"/>
    </location>
</feature>
<dbReference type="SUPFAM" id="SSF51430">
    <property type="entry name" value="NAD(P)-linked oxidoreductase"/>
    <property type="match status" value="1"/>
</dbReference>
<dbReference type="InterPro" id="IPR050523">
    <property type="entry name" value="AKR_Detox_Biosynth"/>
</dbReference>
<evidence type="ECO:0000256" key="1">
    <source>
        <dbReference type="ARBA" id="ARBA00023002"/>
    </source>
</evidence>
<dbReference type="Pfam" id="PF00248">
    <property type="entry name" value="Aldo_ket_red"/>
    <property type="match status" value="1"/>
</dbReference>
<evidence type="ECO:0000313" key="3">
    <source>
        <dbReference type="EMBL" id="QEZ45030.1"/>
    </source>
</evidence>
<dbReference type="Gene3D" id="3.20.20.100">
    <property type="entry name" value="NADP-dependent oxidoreductase domain"/>
    <property type="match status" value="1"/>
</dbReference>
<name>A0A5P3VFL1_9BURK</name>